<dbReference type="GeneID" id="40920711"/>
<dbReference type="eggNOG" id="arCOG06484">
    <property type="taxonomic scope" value="Archaea"/>
</dbReference>
<accession>D3DZK7</accession>
<feature type="region of interest" description="Disordered" evidence="1">
    <location>
        <begin position="218"/>
        <end position="283"/>
    </location>
</feature>
<dbReference type="EMBL" id="CP001719">
    <property type="protein sequence ID" value="ADC47685.1"/>
    <property type="molecule type" value="Genomic_DNA"/>
</dbReference>
<protein>
    <submittedName>
        <fullName evidence="2">Uncharacterized protein</fullName>
    </submittedName>
</protein>
<dbReference type="HOGENOM" id="CLU_085609_0_0_2"/>
<name>D3DZK7_METRM</name>
<evidence type="ECO:0000313" key="2">
    <source>
        <dbReference type="EMBL" id="ADC47685.1"/>
    </source>
</evidence>
<keyword evidence="3" id="KW-1185">Reference proteome</keyword>
<evidence type="ECO:0000313" key="3">
    <source>
        <dbReference type="Proteomes" id="UP000008680"/>
    </source>
</evidence>
<dbReference type="STRING" id="634498.mru_1835"/>
<dbReference type="KEGG" id="mru:mru_1835"/>
<sequence length="283" mass="32592">MIEERIQILRRAAQISTEDREEKVWCVIAGNDRLVDDIAYNAITRQGQSPDYPLGENVSITSKHSYKKFDCIMLKGETLKIRELKNKTHEEGGASLQITTTSLERQPNLLVVIGPEESMKRFVGQTSRQEVKIDILLEDHTTGFIKSEPKSTKIPKFLKNFFNPIIESSEVILSVLLISVKDEGDIDKVKGISQENSLFGIDLKSTIQDKEIARLKERKAREKAKKEEAEKKEKEEKEKAKKESEKKEKEEKEKAKKEESKEDKKEIEKGETKEDKKEEDKKD</sequence>
<reference evidence="2 3" key="1">
    <citation type="journal article" date="2010" name="PLoS ONE">
        <title>The genome sequence of the rumen methanogen Methanobrevibacter ruminantium reveals new possibilities for controlling ruminant methane emissions.</title>
        <authorList>
            <person name="Leahy S.C."/>
            <person name="Kelly W.J."/>
            <person name="Altermann E."/>
            <person name="Ronimus R.S."/>
            <person name="Yeoman C.J."/>
            <person name="Pacheco D.M."/>
            <person name="Li D."/>
            <person name="Kong Z."/>
            <person name="McTavish S."/>
            <person name="Sang C."/>
            <person name="Lambie S.C."/>
            <person name="Janssen P.H."/>
            <person name="Dey D."/>
            <person name="Attwood G.T."/>
        </authorList>
    </citation>
    <scope>NUCLEOTIDE SEQUENCE [LARGE SCALE GENOMIC DNA]</scope>
    <source>
        <strain evidence="3">ATCC 35063 / DSM 1093 / JCM 13430 / OCM 146 / M1</strain>
    </source>
</reference>
<dbReference type="AlphaFoldDB" id="D3DZK7"/>
<proteinExistence type="predicted"/>
<organism evidence="2 3">
    <name type="scientific">Methanobrevibacter ruminantium (strain ATCC 35063 / DSM 1093 / JCM 13430 / OCM 146 / M1)</name>
    <name type="common">Methanobacterium ruminantium</name>
    <dbReference type="NCBI Taxonomy" id="634498"/>
    <lineage>
        <taxon>Archaea</taxon>
        <taxon>Methanobacteriati</taxon>
        <taxon>Methanobacteriota</taxon>
        <taxon>Methanomada group</taxon>
        <taxon>Methanobacteria</taxon>
        <taxon>Methanobacteriales</taxon>
        <taxon>Methanobacteriaceae</taxon>
        <taxon>Methanobrevibacter</taxon>
    </lineage>
</organism>
<dbReference type="Proteomes" id="UP000008680">
    <property type="component" value="Chromosome"/>
</dbReference>
<dbReference type="OrthoDB" id="73903at2157"/>
<feature type="compositionally biased region" description="Basic and acidic residues" evidence="1">
    <location>
        <begin position="224"/>
        <end position="283"/>
    </location>
</feature>
<dbReference type="RefSeq" id="WP_012956633.1">
    <property type="nucleotide sequence ID" value="NC_013790.1"/>
</dbReference>
<dbReference type="PATRIC" id="fig|634498.28.peg.1835"/>
<evidence type="ECO:0000256" key="1">
    <source>
        <dbReference type="SAM" id="MobiDB-lite"/>
    </source>
</evidence>
<gene>
    <name evidence="2" type="ordered locus">mru_1835</name>
</gene>